<feature type="transmembrane region" description="Helical" evidence="3">
    <location>
        <begin position="490"/>
        <end position="511"/>
    </location>
</feature>
<dbReference type="Proteomes" id="UP000503540">
    <property type="component" value="Chromosome"/>
</dbReference>
<feature type="region of interest" description="Disordered" evidence="2">
    <location>
        <begin position="1085"/>
        <end position="1111"/>
    </location>
</feature>
<evidence type="ECO:0000313" key="5">
    <source>
        <dbReference type="EMBL" id="QIS16408.1"/>
    </source>
</evidence>
<evidence type="ECO:0000256" key="1">
    <source>
        <dbReference type="ARBA" id="ARBA00022612"/>
    </source>
</evidence>
<keyword evidence="3" id="KW-1133">Transmembrane helix</keyword>
<dbReference type="Pfam" id="PF10145">
    <property type="entry name" value="PhageMin_Tail"/>
    <property type="match status" value="1"/>
</dbReference>
<keyword evidence="3" id="KW-0472">Membrane</keyword>
<gene>
    <name evidence="5" type="ORF">F5544_43000</name>
</gene>
<evidence type="ECO:0000256" key="2">
    <source>
        <dbReference type="SAM" id="MobiDB-lite"/>
    </source>
</evidence>
<keyword evidence="1" id="KW-1188">Viral release from host cell</keyword>
<evidence type="ECO:0000256" key="3">
    <source>
        <dbReference type="SAM" id="Phobius"/>
    </source>
</evidence>
<dbReference type="PANTHER" id="PTHR37813:SF1">
    <property type="entry name" value="FELS-2 PROPHAGE PROTEIN"/>
    <property type="match status" value="1"/>
</dbReference>
<dbReference type="KEGG" id="nah:F5544_43000"/>
<protein>
    <submittedName>
        <fullName evidence="5">Phage tail tape measure protein</fullName>
    </submittedName>
</protein>
<dbReference type="NCBIfam" id="TIGR01760">
    <property type="entry name" value="tape_meas_TP901"/>
    <property type="match status" value="1"/>
</dbReference>
<keyword evidence="3" id="KW-0812">Transmembrane</keyword>
<reference evidence="5 6" key="1">
    <citation type="journal article" date="2019" name="ACS Chem. Biol.">
        <title>Identification and Mobilization of a Cryptic Antibiotic Biosynthesis Gene Locus from a Human-Pathogenic Nocardia Isolate.</title>
        <authorList>
            <person name="Herisse M."/>
            <person name="Ishida K."/>
            <person name="Porter J.L."/>
            <person name="Howden B."/>
            <person name="Hertweck C."/>
            <person name="Stinear T.P."/>
            <person name="Pidot S.J."/>
        </authorList>
    </citation>
    <scope>NUCLEOTIDE SEQUENCE [LARGE SCALE GENOMIC DNA]</scope>
    <source>
        <strain evidence="5 6">AUSMDU00012717</strain>
    </source>
</reference>
<keyword evidence="6" id="KW-1185">Reference proteome</keyword>
<sequence length="1305" mass="136396">MPKHFENRCAAPIVVPPRHILPTLNRGSMSTDEAAAAEQAAGTFREVFQTALVAGVVGAGGAFRDAFSAPVEETAGKLKRGLQTALGDAFRDASVGAWDVLGASMRSAFAAASPVLKTALGDALKDAATGGEDTGKVLAKGLSAGMTAGLSGFADRAGLGGIVDQMIAVGKDFDGSLEQIKSASKATDDQMSQVSETARRLGGDLPSASAKDAASAMAELAKSGFRVDQSMAAATGTLQLAGAAHLGAAQAADLEAKVLQSYGKNADYAATAADVLASSAKLMGVNVNDVAGGLVASSADATKLGLSMADTASAMAVLAQSGVPASQAGDMLASAFRGLTSGSAPAQTAIEQLGLSLTGVDGKFVGLPTLFDQLHSASQRMAPGMYEMATSALFGSDAVKLAAVAAQQGASAFDSVSAAIAQQGVAADLAAQNTNVITRSFKMFEDASVLVAVGIDVVSKAIADLIINGFGKLTEIGVGIIAFYREWADIINSVGVAIGAFFLPLLVKLGIEYAVLAARMLTTTSAQIANAVATNAVAIAQNIAAIATRAWAIAIAIFEAATAPLGAVITIVGAIAAGLIYFFTQTDTGKQLWETIWESIKSAVVAAWEYIKPVWGGFLDAMNSVGDALTSLWSNIIQPVLGLAGDLISVWWNGLVKPVWDGFVEALQLVGDAIGFWWNNIAQPMLGLAGDLISVWWNGLVKPVWDGFVEALQLVGDAIGFWWNNIAQPMLGLAGDLISVWWNGLVKPVWDGFVWAVQGVGTVISWLWTDVVQPTIGFIGDSISNIWNGIIKPVWDAFIAALQLVGITFQAMWDQFIKPAWETFQAGFQAGWEIIRIAIETGKGWFDGLCDKVINAVNTILDYWNKIKDIVGTVVDTVGKIPGIGTAVNFLTGHATGGYISGPGSGTSDSILARLSDGEFVVNAKATTEHLPLLQAINSGALPAYAQGGLVTADQLVEFAKGVEGAVYNWGGVNWGDCSGAISALANFVAGLPPFGSRFATVDEGEGLVARGFQYGVGPIGSLQVGWYNGGQFGGHTAATPPNGVNFEMGGQRGNGQYGGMAVGANDPMFTDHAFFQFAAAQMASPTGIEPSPNPTPANSAPVGGPTDNRSPMVKRQDQIFDSITSNFQRAGDAFAQGMFGDFLKVVGAPDPKSSGLWQARAAWEKSSQQFIKDSAAHAQWEQTRDRMPPSDDTSIWWDPNRGPEQLLDLPGRVANALLSRIAPTRYDDGGWLPTGLTLVENKTGRPEPVFNAQQWAQMSDLAEGSGSTDNSINIENLHTGMTAEDLRHELNLIQKERSLGFVRR</sequence>
<dbReference type="InterPro" id="IPR010090">
    <property type="entry name" value="Phage_tape_meas"/>
</dbReference>
<organism evidence="5 6">
    <name type="scientific">Nocardia arthritidis</name>
    <dbReference type="NCBI Taxonomy" id="228602"/>
    <lineage>
        <taxon>Bacteria</taxon>
        <taxon>Bacillati</taxon>
        <taxon>Actinomycetota</taxon>
        <taxon>Actinomycetes</taxon>
        <taxon>Mycobacteriales</taxon>
        <taxon>Nocardiaceae</taxon>
        <taxon>Nocardia</taxon>
    </lineage>
</organism>
<name>A0A6G9YT66_9NOCA</name>
<evidence type="ECO:0000259" key="4">
    <source>
        <dbReference type="Pfam" id="PF10145"/>
    </source>
</evidence>
<feature type="transmembrane region" description="Helical" evidence="3">
    <location>
        <begin position="532"/>
        <end position="558"/>
    </location>
</feature>
<dbReference type="PANTHER" id="PTHR37813">
    <property type="entry name" value="FELS-2 PROPHAGE PROTEIN"/>
    <property type="match status" value="1"/>
</dbReference>
<proteinExistence type="predicted"/>
<feature type="transmembrane region" description="Helical" evidence="3">
    <location>
        <begin position="564"/>
        <end position="583"/>
    </location>
</feature>
<feature type="domain" description="Phage tail tape measure protein" evidence="4">
    <location>
        <begin position="196"/>
        <end position="395"/>
    </location>
</feature>
<accession>A0A6G9YT66</accession>
<evidence type="ECO:0000313" key="6">
    <source>
        <dbReference type="Proteomes" id="UP000503540"/>
    </source>
</evidence>
<dbReference type="EMBL" id="CP046172">
    <property type="protein sequence ID" value="QIS16408.1"/>
    <property type="molecule type" value="Genomic_DNA"/>
</dbReference>